<dbReference type="InterPro" id="IPR026700">
    <property type="entry name" value="CCDC142"/>
</dbReference>
<protein>
    <submittedName>
        <fullName evidence="4">Uncharacterized protein LOC105226085 isoform X1</fullName>
    </submittedName>
</protein>
<accession>A0ABM3J5M5</accession>
<sequence length="805" mass="92570">MSSTPKWYCRNKSTPPIQTFAEITKLGKELRRVTYRIAVDVKVDVFDEHNTLLEEVEHVCELYWNLKNESRNQDIHSLNKKIKRSPYNALLLRKYNVLMEINERRFCQLMFVLKQTVTQLLRKSSQSDMWLNWALQIANLHNKWNRRETLKDPNDCSEILSKETSVTGEKKPSQPEMSQETSGTTEWNANICSNMYPTLLLPQKPIDFANILQHASQMRTEQNSLDLLFGLFNMSEQEQAEAAATAAGTSSGATLSAVATATDLEVTAAVGDTCESTASSLEILRILTLNMHGDGEYIDYNNATDMDGGVRKEKSNCHKYAEHFLERERAYLSQLIAKSYDYCPSVFGKACTRGDLNEFVTRGIRILWSNVGLILDHIILWWIDTPLACYPLTHVETMRNWLKHHTVEDIPEPVYSTLRGVAESLTNFVSVNVWDQLFRYALLSTNCRPTTMERALQLYRPVGQEEFSYLQHLGTYTGSFWVLVFQNLIELSNSYFPSSEAEMQISSLPVAEQIPILHRIDHSVHSMRLWVKEQAKQLCCEWQMDRFFRIMEHDVRVCLAGFSKHKLPKLTADLTDILMLVNVALRAKLILEINVNIDKLKKTNEECVQIMSEVCRILSLANFKLSFPPASHWQQRVFDEEVKNDYVDYVLDQIFLPAIKATKDLVTLKLILKIICEAWLDYIYMKRIKFSVNGAVQLLNDFDCVREWILACSQLNAEQLEKLSNHEVLRMCKGVGKILLRKPEDVISIIQTPKFNYDRKTVGADAAAQETQLPSEMFVSNQKNWLQLRANKGNIFSWCCSDSAV</sequence>
<dbReference type="Pfam" id="PF14923">
    <property type="entry name" value="CCDC142"/>
    <property type="match status" value="1"/>
</dbReference>
<name>A0ABM3J5M5_BACDO</name>
<reference evidence="3" key="1">
    <citation type="submission" date="2025-05" db="UniProtKB">
        <authorList>
            <consortium name="RefSeq"/>
        </authorList>
    </citation>
    <scope>NUCLEOTIDE SEQUENCE [LARGE SCALE GENOMIC DNA]</scope>
</reference>
<evidence type="ECO:0000313" key="3">
    <source>
        <dbReference type="Proteomes" id="UP001652620"/>
    </source>
</evidence>
<reference evidence="4" key="2">
    <citation type="submission" date="2025-08" db="UniProtKB">
        <authorList>
            <consortium name="RefSeq"/>
        </authorList>
    </citation>
    <scope>IDENTIFICATION</scope>
    <source>
        <tissue evidence="4">Adult</tissue>
    </source>
</reference>
<dbReference type="PANTHER" id="PTHR21436">
    <property type="entry name" value="COILED-COIL DOMAIN-CONTAINING PROTEIN 142"/>
    <property type="match status" value="1"/>
</dbReference>
<dbReference type="InterPro" id="IPR055350">
    <property type="entry name" value="CCDC142_C"/>
</dbReference>
<feature type="domain" description="Coiled-coil protein 142 C-terminal" evidence="2">
    <location>
        <begin position="367"/>
        <end position="744"/>
    </location>
</feature>
<dbReference type="GeneID" id="105226085"/>
<evidence type="ECO:0000259" key="2">
    <source>
        <dbReference type="Pfam" id="PF14923"/>
    </source>
</evidence>
<proteinExistence type="predicted"/>
<dbReference type="PANTHER" id="PTHR21436:SF2">
    <property type="entry name" value="COILED-COIL DOMAIN-CONTAINING PROTEIN 142"/>
    <property type="match status" value="1"/>
</dbReference>
<evidence type="ECO:0000313" key="4">
    <source>
        <dbReference type="RefSeq" id="XP_049304518.1"/>
    </source>
</evidence>
<evidence type="ECO:0000256" key="1">
    <source>
        <dbReference type="SAM" id="MobiDB-lite"/>
    </source>
</evidence>
<keyword evidence="3" id="KW-1185">Reference proteome</keyword>
<feature type="region of interest" description="Disordered" evidence="1">
    <location>
        <begin position="155"/>
        <end position="183"/>
    </location>
</feature>
<organism evidence="3 4">
    <name type="scientific">Bactrocera dorsalis</name>
    <name type="common">Oriental fruit fly</name>
    <name type="synonym">Dacus dorsalis</name>
    <dbReference type="NCBI Taxonomy" id="27457"/>
    <lineage>
        <taxon>Eukaryota</taxon>
        <taxon>Metazoa</taxon>
        <taxon>Ecdysozoa</taxon>
        <taxon>Arthropoda</taxon>
        <taxon>Hexapoda</taxon>
        <taxon>Insecta</taxon>
        <taxon>Pterygota</taxon>
        <taxon>Neoptera</taxon>
        <taxon>Endopterygota</taxon>
        <taxon>Diptera</taxon>
        <taxon>Brachycera</taxon>
        <taxon>Muscomorpha</taxon>
        <taxon>Tephritoidea</taxon>
        <taxon>Tephritidae</taxon>
        <taxon>Bactrocera</taxon>
        <taxon>Bactrocera</taxon>
    </lineage>
</organism>
<dbReference type="RefSeq" id="XP_049304518.1">
    <property type="nucleotide sequence ID" value="XM_049448561.1"/>
</dbReference>
<gene>
    <name evidence="4" type="primary">LOC105226085</name>
</gene>
<dbReference type="Proteomes" id="UP001652620">
    <property type="component" value="Chromosome 2"/>
</dbReference>